<accession>A0A239KAR1</accession>
<dbReference type="SUPFAM" id="SSF48452">
    <property type="entry name" value="TPR-like"/>
    <property type="match status" value="2"/>
</dbReference>
<keyword evidence="3" id="KW-0597">Phosphoprotein</keyword>
<keyword evidence="6" id="KW-0472">Membrane</keyword>
<dbReference type="InterPro" id="IPR019734">
    <property type="entry name" value="TPR_rpt"/>
</dbReference>
<proteinExistence type="predicted"/>
<evidence type="ECO:0000256" key="5">
    <source>
        <dbReference type="SAM" id="Coils"/>
    </source>
</evidence>
<dbReference type="PANTHER" id="PTHR43547">
    <property type="entry name" value="TWO-COMPONENT HISTIDINE KINASE"/>
    <property type="match status" value="1"/>
</dbReference>
<dbReference type="CDD" id="cd00075">
    <property type="entry name" value="HATPase"/>
    <property type="match status" value="1"/>
</dbReference>
<keyword evidence="5" id="KW-0175">Coiled coil</keyword>
<dbReference type="InterPro" id="IPR036097">
    <property type="entry name" value="HisK_dim/P_sf"/>
</dbReference>
<evidence type="ECO:0000256" key="6">
    <source>
        <dbReference type="SAM" id="Phobius"/>
    </source>
</evidence>
<dbReference type="SUPFAM" id="SSF47384">
    <property type="entry name" value="Homodimeric domain of signal transducing histidine kinase"/>
    <property type="match status" value="1"/>
</dbReference>
<feature type="domain" description="Histidine kinase" evidence="7">
    <location>
        <begin position="522"/>
        <end position="741"/>
    </location>
</feature>
<protein>
    <recommendedName>
        <fullName evidence="2">histidine kinase</fullName>
        <ecNumber evidence="2">2.7.13.3</ecNumber>
    </recommendedName>
</protein>
<dbReference type="PROSITE" id="PS50005">
    <property type="entry name" value="TPR"/>
    <property type="match status" value="2"/>
</dbReference>
<keyword evidence="9" id="KW-1185">Reference proteome</keyword>
<evidence type="ECO:0000256" key="1">
    <source>
        <dbReference type="ARBA" id="ARBA00000085"/>
    </source>
</evidence>
<name>A0A239KAR1_EKHLU</name>
<keyword evidence="4" id="KW-0802">TPR repeat</keyword>
<dbReference type="CDD" id="cd00082">
    <property type="entry name" value="HisKA"/>
    <property type="match status" value="1"/>
</dbReference>
<dbReference type="EMBL" id="FZPD01000004">
    <property type="protein sequence ID" value="SNT15487.1"/>
    <property type="molecule type" value="Genomic_DNA"/>
</dbReference>
<dbReference type="AlphaFoldDB" id="A0A239KAR1"/>
<feature type="transmembrane region" description="Helical" evidence="6">
    <location>
        <begin position="480"/>
        <end position="502"/>
    </location>
</feature>
<gene>
    <name evidence="8" type="ORF">SAMN05421640_2550</name>
</gene>
<evidence type="ECO:0000256" key="3">
    <source>
        <dbReference type="ARBA" id="ARBA00022553"/>
    </source>
</evidence>
<reference evidence="8 9" key="1">
    <citation type="submission" date="2017-06" db="EMBL/GenBank/DDBJ databases">
        <authorList>
            <person name="Kim H.J."/>
            <person name="Triplett B.A."/>
        </authorList>
    </citation>
    <scope>NUCLEOTIDE SEQUENCE [LARGE SCALE GENOMIC DNA]</scope>
    <source>
        <strain evidence="8 9">DSM 19307</strain>
    </source>
</reference>
<dbReference type="PRINTS" id="PR00344">
    <property type="entry name" value="BCTRLSENSOR"/>
</dbReference>
<dbReference type="InterPro" id="IPR036890">
    <property type="entry name" value="HATPase_C_sf"/>
</dbReference>
<keyword evidence="8" id="KW-0808">Transferase</keyword>
<dbReference type="PANTHER" id="PTHR43547:SF2">
    <property type="entry name" value="HYBRID SIGNAL TRANSDUCTION HISTIDINE KINASE C"/>
    <property type="match status" value="1"/>
</dbReference>
<dbReference type="EC" id="2.7.13.3" evidence="2"/>
<evidence type="ECO:0000313" key="9">
    <source>
        <dbReference type="Proteomes" id="UP000198393"/>
    </source>
</evidence>
<dbReference type="Gene3D" id="1.10.287.130">
    <property type="match status" value="1"/>
</dbReference>
<dbReference type="SUPFAM" id="SSF55874">
    <property type="entry name" value="ATPase domain of HSP90 chaperone/DNA topoisomerase II/histidine kinase"/>
    <property type="match status" value="1"/>
</dbReference>
<feature type="repeat" description="TPR" evidence="4">
    <location>
        <begin position="358"/>
        <end position="391"/>
    </location>
</feature>
<dbReference type="RefSeq" id="WP_089357250.1">
    <property type="nucleotide sequence ID" value="NZ_FZPD01000004.1"/>
</dbReference>
<evidence type="ECO:0000256" key="2">
    <source>
        <dbReference type="ARBA" id="ARBA00012438"/>
    </source>
</evidence>
<organism evidence="8 9">
    <name type="scientific">Ekhidna lutea</name>
    <dbReference type="NCBI Taxonomy" id="447679"/>
    <lineage>
        <taxon>Bacteria</taxon>
        <taxon>Pseudomonadati</taxon>
        <taxon>Bacteroidota</taxon>
        <taxon>Cytophagia</taxon>
        <taxon>Cytophagales</taxon>
        <taxon>Reichenbachiellaceae</taxon>
        <taxon>Ekhidna</taxon>
    </lineage>
</organism>
<dbReference type="Pfam" id="PF00512">
    <property type="entry name" value="HisKA"/>
    <property type="match status" value="1"/>
</dbReference>
<evidence type="ECO:0000259" key="7">
    <source>
        <dbReference type="PROSITE" id="PS50109"/>
    </source>
</evidence>
<feature type="coiled-coil region" evidence="5">
    <location>
        <begin position="444"/>
        <end position="473"/>
    </location>
</feature>
<dbReference type="Gene3D" id="1.25.40.10">
    <property type="entry name" value="Tetratricopeptide repeat domain"/>
    <property type="match status" value="2"/>
</dbReference>
<sequence length="741" mass="83619">MTKINHLFTLVALTTWISGFAQETTVDSLRAAIETAESDTAKISLYIDLAYESTDSAQLAAAQMAYELGKNVYDPNYIGRSKAVLGLLYSNIDLDSGMALMNDGINVYINNGLTEKASNGRWIQGLVYESYNAFDSAVAMHSRALEIAKTNEHFEEIANASSSLSGISNIRGENVDALQYALEALNAYKQAGMQKEMGQTHNLIGIIYDQKGLYSKALDHYLQARDIAIQTKDIDGEILINNNMGVIYDNMGDAEKSMQYYSDALEKARINNMPDNEATLLNNLSYIHLKSGDTTKAIEFLRRSLDIDLSEIYPCFESYPLEGMGSAYIGLGKLDSAEYFLNRALKTAKACEDVVVQAAVYRNLGVLYSRKKKMKEGIDALKQSLIISEKSNLKTDTKETLQEIYKHYKRQADNEKAMMYLEKYQQLTDSIYEAKNIEKATQLAAEYEFRKQVAEMDQERLEAEKKYTEELEAKSRENRLILLALVLFFLLAVTLGRSYFFIQKQNKKLKWLNDEKNKLMGIVAHDLRNPLNMIIGLMPLFEDAIKTNKDKNLKKYVELLGASSERMRTMIDRVLDISAIENMKVNLKLEKTDLSKLTFESIHNFDTIASQKEIKILDNIDKSIERFSNVDPNYLIQVIDNLLSNAIKFSDRGKQIEVALITNETYHKITVKDEGPGISEEEQKSLFQAYTTLSSKPTAQERSTGLGLSIAYKFIDAMGGKIECNSKPGEGTTFDIIFEKA</sequence>
<dbReference type="SMART" id="SM00388">
    <property type="entry name" value="HisKA"/>
    <property type="match status" value="1"/>
</dbReference>
<feature type="repeat" description="TPR" evidence="4">
    <location>
        <begin position="278"/>
        <end position="311"/>
    </location>
</feature>
<evidence type="ECO:0000313" key="8">
    <source>
        <dbReference type="EMBL" id="SNT15487.1"/>
    </source>
</evidence>
<keyword evidence="6" id="KW-0812">Transmembrane</keyword>
<dbReference type="InterPro" id="IPR004358">
    <property type="entry name" value="Sig_transdc_His_kin-like_C"/>
</dbReference>
<dbReference type="Gene3D" id="3.30.565.10">
    <property type="entry name" value="Histidine kinase-like ATPase, C-terminal domain"/>
    <property type="match status" value="1"/>
</dbReference>
<dbReference type="Proteomes" id="UP000198393">
    <property type="component" value="Unassembled WGS sequence"/>
</dbReference>
<dbReference type="InterPro" id="IPR003661">
    <property type="entry name" value="HisK_dim/P_dom"/>
</dbReference>
<evidence type="ECO:0000256" key="4">
    <source>
        <dbReference type="PROSITE-ProRule" id="PRU00339"/>
    </source>
</evidence>
<dbReference type="Pfam" id="PF13424">
    <property type="entry name" value="TPR_12"/>
    <property type="match status" value="1"/>
</dbReference>
<dbReference type="InterPro" id="IPR005467">
    <property type="entry name" value="His_kinase_dom"/>
</dbReference>
<keyword evidence="8" id="KW-0418">Kinase</keyword>
<dbReference type="GO" id="GO:0000155">
    <property type="term" value="F:phosphorelay sensor kinase activity"/>
    <property type="evidence" value="ECO:0007669"/>
    <property type="project" value="InterPro"/>
</dbReference>
<comment type="catalytic activity">
    <reaction evidence="1">
        <text>ATP + protein L-histidine = ADP + protein N-phospho-L-histidine.</text>
        <dbReference type="EC" id="2.7.13.3"/>
    </reaction>
</comment>
<dbReference type="SMART" id="SM00387">
    <property type="entry name" value="HATPase_c"/>
    <property type="match status" value="1"/>
</dbReference>
<dbReference type="InterPro" id="IPR003594">
    <property type="entry name" value="HATPase_dom"/>
</dbReference>
<dbReference type="Pfam" id="PF02518">
    <property type="entry name" value="HATPase_c"/>
    <property type="match status" value="1"/>
</dbReference>
<dbReference type="SMART" id="SM00028">
    <property type="entry name" value="TPR"/>
    <property type="match status" value="6"/>
</dbReference>
<keyword evidence="6" id="KW-1133">Transmembrane helix</keyword>
<dbReference type="OrthoDB" id="9781208at2"/>
<dbReference type="InterPro" id="IPR011990">
    <property type="entry name" value="TPR-like_helical_dom_sf"/>
</dbReference>
<dbReference type="PROSITE" id="PS50109">
    <property type="entry name" value="HIS_KIN"/>
    <property type="match status" value="1"/>
</dbReference>